<feature type="transmembrane region" description="Helical" evidence="1">
    <location>
        <begin position="83"/>
        <end position="105"/>
    </location>
</feature>
<keyword evidence="3" id="KW-1185">Reference proteome</keyword>
<evidence type="ECO:0000313" key="2">
    <source>
        <dbReference type="EMBL" id="SOY28172.1"/>
    </source>
</evidence>
<feature type="transmembrane region" description="Helical" evidence="1">
    <location>
        <begin position="111"/>
        <end position="132"/>
    </location>
</feature>
<feature type="transmembrane region" description="Helical" evidence="1">
    <location>
        <begin position="341"/>
        <end position="359"/>
    </location>
</feature>
<dbReference type="Proteomes" id="UP000236311">
    <property type="component" value="Unassembled WGS sequence"/>
</dbReference>
<evidence type="ECO:0008006" key="4">
    <source>
        <dbReference type="Google" id="ProtNLM"/>
    </source>
</evidence>
<dbReference type="AlphaFoldDB" id="A0A2K4ZCJ5"/>
<dbReference type="InterPro" id="IPR025686">
    <property type="entry name" value="Glucos_trans_II"/>
</dbReference>
<feature type="transmembrane region" description="Helical" evidence="1">
    <location>
        <begin position="371"/>
        <end position="387"/>
    </location>
</feature>
<feature type="transmembrane region" description="Helical" evidence="1">
    <location>
        <begin position="163"/>
        <end position="192"/>
    </location>
</feature>
<feature type="transmembrane region" description="Helical" evidence="1">
    <location>
        <begin position="20"/>
        <end position="38"/>
    </location>
</feature>
<gene>
    <name evidence="2" type="ORF">AMURIS_00879</name>
</gene>
<keyword evidence="1" id="KW-0812">Transmembrane</keyword>
<keyword evidence="1" id="KW-0472">Membrane</keyword>
<feature type="transmembrane region" description="Helical" evidence="1">
    <location>
        <begin position="204"/>
        <end position="225"/>
    </location>
</feature>
<dbReference type="RefSeq" id="WP_103238292.1">
    <property type="nucleotide sequence ID" value="NZ_JANJZD010000004.1"/>
</dbReference>
<dbReference type="EMBL" id="OFSM01000004">
    <property type="protein sequence ID" value="SOY28172.1"/>
    <property type="molecule type" value="Genomic_DNA"/>
</dbReference>
<name>A0A2K4ZCJ5_9FIRM</name>
<evidence type="ECO:0000256" key="1">
    <source>
        <dbReference type="SAM" id="Phobius"/>
    </source>
</evidence>
<accession>A0A2K4ZCJ5</accession>
<feature type="transmembrane region" description="Helical" evidence="1">
    <location>
        <begin position="282"/>
        <end position="306"/>
    </location>
</feature>
<protein>
    <recommendedName>
        <fullName evidence="4">Glucosyl transferase GtrII</fullName>
    </recommendedName>
</protein>
<reference evidence="2 3" key="1">
    <citation type="submission" date="2018-01" db="EMBL/GenBank/DDBJ databases">
        <authorList>
            <person name="Gaut B.S."/>
            <person name="Morton B.R."/>
            <person name="Clegg M.T."/>
            <person name="Duvall M.R."/>
        </authorList>
    </citation>
    <scope>NUCLEOTIDE SEQUENCE [LARGE SCALE GENOMIC DNA]</scope>
    <source>
        <strain evidence="2">GP69</strain>
    </source>
</reference>
<feature type="transmembrane region" description="Helical" evidence="1">
    <location>
        <begin position="139"/>
        <end position="157"/>
    </location>
</feature>
<dbReference type="Pfam" id="PF14264">
    <property type="entry name" value="Glucos_trans_II"/>
    <property type="match status" value="1"/>
</dbReference>
<evidence type="ECO:0000313" key="3">
    <source>
        <dbReference type="Proteomes" id="UP000236311"/>
    </source>
</evidence>
<feature type="transmembrane region" description="Helical" evidence="1">
    <location>
        <begin position="313"/>
        <end position="335"/>
    </location>
</feature>
<proteinExistence type="predicted"/>
<organism evidence="2 3">
    <name type="scientific">Acetatifactor muris</name>
    <dbReference type="NCBI Taxonomy" id="879566"/>
    <lineage>
        <taxon>Bacteria</taxon>
        <taxon>Bacillati</taxon>
        <taxon>Bacillota</taxon>
        <taxon>Clostridia</taxon>
        <taxon>Lachnospirales</taxon>
        <taxon>Lachnospiraceae</taxon>
        <taxon>Acetatifactor</taxon>
    </lineage>
</organism>
<keyword evidence="1" id="KW-1133">Transmembrane helix</keyword>
<sequence>MYLKRLAGFEKNILKWIQKYDSVILINLIFGVLVYFTMMSEHLVNSMDGLLHTSNYIAGRVEVSSGRGLLPYFDKLRAGVMSVPLNTILLLVITSIAGVLILDLFAIENKVLGILSVMVLSANPIICATLAYSYTAVNYSLAFLFSVFSVFCIYRWHKVMGVLAGGVCIAISMSSYQAYISVTCLLILMLLIKMLLLNADKKNILGFLVKSTVSIIAGGIIYFILTQLLLARFNTKLSSYKGVSGVSLKNIILNFPQNIRQCYRNCTYFFSSHHMFLNLHEMFRVVLICLICMTVFCIIYQFLIILRKNWRYAALFLLCIALIPIAASAITLIVPGSNSRLMSMSMIVCIILLSVLVPVKGKLSFFAKRGYCLFLLAFLWVNILSVTNEQLALKEGKTASAGLAEAVLGELVTGGYLEEDYTVALIGGGPANPLFARREAWSKVWGEDRFGDSWQNNNEFWRYLFREYCGIQLHFCTNGQYNELCEKEEVMNMSEFPQKGSIIEVDGITVVKISNTY</sequence>
<dbReference type="OrthoDB" id="1851717at2"/>